<comment type="caution">
    <text evidence="2">The sequence shown here is derived from an EMBL/GenBank/DDBJ whole genome shotgun (WGS) entry which is preliminary data.</text>
</comment>
<dbReference type="EMBL" id="BMAT01010742">
    <property type="protein sequence ID" value="GFR59849.1"/>
    <property type="molecule type" value="Genomic_DNA"/>
</dbReference>
<evidence type="ECO:0000313" key="3">
    <source>
        <dbReference type="Proteomes" id="UP000762676"/>
    </source>
</evidence>
<keyword evidence="3" id="KW-1185">Reference proteome</keyword>
<gene>
    <name evidence="2" type="ORF">ElyMa_005394000</name>
</gene>
<dbReference type="AlphaFoldDB" id="A0AAV4EGF4"/>
<dbReference type="Proteomes" id="UP000762676">
    <property type="component" value="Unassembled WGS sequence"/>
</dbReference>
<accession>A0AAV4EGF4</accession>
<protein>
    <submittedName>
        <fullName evidence="2">Uncharacterized protein</fullName>
    </submittedName>
</protein>
<name>A0AAV4EGF4_9GAST</name>
<evidence type="ECO:0000313" key="2">
    <source>
        <dbReference type="EMBL" id="GFR59849.1"/>
    </source>
</evidence>
<feature type="compositionally biased region" description="Low complexity" evidence="1">
    <location>
        <begin position="353"/>
        <end position="369"/>
    </location>
</feature>
<feature type="region of interest" description="Disordered" evidence="1">
    <location>
        <begin position="71"/>
        <end position="179"/>
    </location>
</feature>
<reference evidence="2 3" key="1">
    <citation type="journal article" date="2021" name="Elife">
        <title>Chloroplast acquisition without the gene transfer in kleptoplastic sea slugs, Plakobranchus ocellatus.</title>
        <authorList>
            <person name="Maeda T."/>
            <person name="Takahashi S."/>
            <person name="Yoshida T."/>
            <person name="Shimamura S."/>
            <person name="Takaki Y."/>
            <person name="Nagai Y."/>
            <person name="Toyoda A."/>
            <person name="Suzuki Y."/>
            <person name="Arimoto A."/>
            <person name="Ishii H."/>
            <person name="Satoh N."/>
            <person name="Nishiyama T."/>
            <person name="Hasebe M."/>
            <person name="Maruyama T."/>
            <person name="Minagawa J."/>
            <person name="Obokata J."/>
            <person name="Shigenobu S."/>
        </authorList>
    </citation>
    <scope>NUCLEOTIDE SEQUENCE [LARGE SCALE GENOMIC DNA]</scope>
</reference>
<evidence type="ECO:0000256" key="1">
    <source>
        <dbReference type="SAM" id="MobiDB-lite"/>
    </source>
</evidence>
<organism evidence="2 3">
    <name type="scientific">Elysia marginata</name>
    <dbReference type="NCBI Taxonomy" id="1093978"/>
    <lineage>
        <taxon>Eukaryota</taxon>
        <taxon>Metazoa</taxon>
        <taxon>Spiralia</taxon>
        <taxon>Lophotrochozoa</taxon>
        <taxon>Mollusca</taxon>
        <taxon>Gastropoda</taxon>
        <taxon>Heterobranchia</taxon>
        <taxon>Euthyneura</taxon>
        <taxon>Panpulmonata</taxon>
        <taxon>Sacoglossa</taxon>
        <taxon>Placobranchoidea</taxon>
        <taxon>Plakobranchidae</taxon>
        <taxon>Elysia</taxon>
    </lineage>
</organism>
<feature type="compositionally biased region" description="Polar residues" evidence="1">
    <location>
        <begin position="268"/>
        <end position="283"/>
    </location>
</feature>
<feature type="compositionally biased region" description="Basic and acidic residues" evidence="1">
    <location>
        <begin position="152"/>
        <end position="164"/>
    </location>
</feature>
<feature type="region of interest" description="Disordered" evidence="1">
    <location>
        <begin position="250"/>
        <end position="377"/>
    </location>
</feature>
<proteinExistence type="predicted"/>
<sequence>MRRVLREEEVTNSHWLRALCAQPVDEILGKYRRRTDLHRAHLTMVRSCSTPGERSLVNAWDSNVSRSFRSAAGSAATTDRRRVQGKQVPTMKSAMAGKQNSASTVIDNPDRRTTKSESSLSRVRQDAESVERYGLSPRTPVRGGHKVSGKRRQSDNKDKFDNKENTTASPDGPPQRVKGFLMDEASGDEDDNKGKLCPPRYVSFTTKLFRQTDGKGNATTYSKVTRGPEHLPYISNCKRVSSMVHNTTVYSSKTAQPESADDNRGKSTKTGIDNNLKNKTVSSDLALAEDDQSKAGLDDMNGNSSKTAQPDLALAEDSQSVLSGSKAGIDSKPMLDNAPGSITVSDVDLELTSGSGVNKPKKVSSSSPVQDCKCDEP</sequence>